<keyword evidence="5" id="KW-1185">Reference proteome</keyword>
<sequence length="364" mass="39755">MKKFIALLLFFALSFTSLPLAYADFANGTLVQTEVGFKPIEQIRVGDLVQAKDETSGKTEYHRVVQLFQSQADEAYHITVKGIPITTTGEHPFWVHGQGWVEASHLKAGDLLQNAEGKPYPIDRIEMKNSSTPVYNFEVGGVHNYFVTESEIWTHNNGPLIKLISKILGNTGKNAARNTGKSTAKNAKNVTRGTGNVGRSSVKLKLDKALDPANSWAFKKINAEIARKKALGKTLKKTPKKIPAKTSAKTNGKNFGKSAGKASKGTGNSPKNTPNENGYYGTVGQSGSSKVRNLTGGDKAARKFFEEKTQGFKIERVLGDGKILRVMKDGTAITYRRFSHSDGTPAVDINGGRTFKQQKIHFIP</sequence>
<evidence type="ECO:0000259" key="3">
    <source>
        <dbReference type="SMART" id="SM00306"/>
    </source>
</evidence>
<dbReference type="InterPro" id="IPR036844">
    <property type="entry name" value="Hint_dom_sf"/>
</dbReference>
<dbReference type="CDD" id="cd00081">
    <property type="entry name" value="Hint"/>
    <property type="match status" value="1"/>
</dbReference>
<feature type="domain" description="Hint" evidence="3">
    <location>
        <begin position="22"/>
        <end position="116"/>
    </location>
</feature>
<feature type="signal peptide" evidence="2">
    <location>
        <begin position="1"/>
        <end position="23"/>
    </location>
</feature>
<gene>
    <name evidence="4" type="ORF">PPOP_2800</name>
</gene>
<protein>
    <recommendedName>
        <fullName evidence="3">Hint domain-containing protein</fullName>
    </recommendedName>
</protein>
<feature type="region of interest" description="Disordered" evidence="1">
    <location>
        <begin position="232"/>
        <end position="290"/>
    </location>
</feature>
<dbReference type="SMART" id="SM00306">
    <property type="entry name" value="HintN"/>
    <property type="match status" value="1"/>
</dbReference>
<dbReference type="Pfam" id="PF07591">
    <property type="entry name" value="PT-HINT"/>
    <property type="match status" value="1"/>
</dbReference>
<keyword evidence="2" id="KW-0732">Signal</keyword>
<evidence type="ECO:0000256" key="1">
    <source>
        <dbReference type="SAM" id="MobiDB-lite"/>
    </source>
</evidence>
<reference evidence="4 5" key="1">
    <citation type="submission" date="2012-10" db="EMBL/GenBank/DDBJ databases">
        <title>Draft Genome Sequence of Paenibacillus popilliae ATCC 14706T.</title>
        <authorList>
            <person name="Iiyama K."/>
            <person name="Mori K."/>
            <person name="Mon H."/>
            <person name="Chieda Y."/>
            <person name="Lee J.M."/>
            <person name="Kusakabe T."/>
            <person name="Tashiro K."/>
            <person name="Asano S."/>
            <person name="Yasunaga-Aoki C."/>
            <person name="Shimizu S."/>
        </authorList>
    </citation>
    <scope>NUCLEOTIDE SEQUENCE [LARGE SCALE GENOMIC DNA]</scope>
    <source>
        <strain evidence="4 5">ATCC 14706</strain>
    </source>
</reference>
<evidence type="ECO:0000313" key="5">
    <source>
        <dbReference type="Proteomes" id="UP000029453"/>
    </source>
</evidence>
<evidence type="ECO:0000313" key="4">
    <source>
        <dbReference type="EMBL" id="GAC43433.1"/>
    </source>
</evidence>
<feature type="chain" id="PRO_5004100798" description="Hint domain-containing protein" evidence="2">
    <location>
        <begin position="24"/>
        <end position="364"/>
    </location>
</feature>
<name>M9M714_PAEPP</name>
<dbReference type="EMBL" id="BALG01000217">
    <property type="protein sequence ID" value="GAC43433.1"/>
    <property type="molecule type" value="Genomic_DNA"/>
</dbReference>
<organism evidence="4 5">
    <name type="scientific">Paenibacillus popilliae ATCC 14706</name>
    <dbReference type="NCBI Taxonomy" id="1212764"/>
    <lineage>
        <taxon>Bacteria</taxon>
        <taxon>Bacillati</taxon>
        <taxon>Bacillota</taxon>
        <taxon>Bacilli</taxon>
        <taxon>Bacillales</taxon>
        <taxon>Paenibacillaceae</taxon>
        <taxon>Paenibacillus</taxon>
    </lineage>
</organism>
<dbReference type="Proteomes" id="UP000029453">
    <property type="component" value="Unassembled WGS sequence"/>
</dbReference>
<evidence type="ECO:0000256" key="2">
    <source>
        <dbReference type="SAM" id="SignalP"/>
    </source>
</evidence>
<feature type="compositionally biased region" description="Basic residues" evidence="1">
    <location>
        <begin position="232"/>
        <end position="243"/>
    </location>
</feature>
<proteinExistence type="predicted"/>
<dbReference type="InterPro" id="IPR003587">
    <property type="entry name" value="Hint_dom_N"/>
</dbReference>
<feature type="compositionally biased region" description="Low complexity" evidence="1">
    <location>
        <begin position="251"/>
        <end position="269"/>
    </location>
</feature>
<feature type="region of interest" description="Disordered" evidence="1">
    <location>
        <begin position="175"/>
        <end position="199"/>
    </location>
</feature>
<dbReference type="SUPFAM" id="SSF51294">
    <property type="entry name" value="Hedgehog/intein (Hint) domain"/>
    <property type="match status" value="1"/>
</dbReference>
<accession>M9M714</accession>
<dbReference type="AlphaFoldDB" id="M9M714"/>
<dbReference type="RefSeq" id="WP_006287085.1">
    <property type="nucleotide sequence ID" value="NZ_BALG01000217.1"/>
</dbReference>
<comment type="caution">
    <text evidence="4">The sequence shown here is derived from an EMBL/GenBank/DDBJ whole genome shotgun (WGS) entry which is preliminary data.</text>
</comment>
<dbReference type="Gene3D" id="2.170.16.10">
    <property type="entry name" value="Hedgehog/Intein (Hint) domain"/>
    <property type="match status" value="1"/>
</dbReference>